<evidence type="ECO:0000313" key="4">
    <source>
        <dbReference type="Proteomes" id="UP001642484"/>
    </source>
</evidence>
<feature type="compositionally biased region" description="Basic residues" evidence="2">
    <location>
        <begin position="36"/>
        <end position="48"/>
    </location>
</feature>
<sequence length="924" mass="105127">MEAGHEPKRRLQCGVKGAPRSSRSPNPAAAVWTLRHALRTPKSPHRPRSPGALPLPWRSARPQSGDGARTPRLGGEVSEISGEVPSFEIVSGSAAPLRDRAVQGHEDISQMLAWMQPMKCGNYVHGLSSLAFEIEEKTQKWHGYLGGRCSRKESLDAIRGEAVPPKDFSHSAEAASLLVRLCRALPQGFLLRTMLEPLVQELMESIFCDWPRTLPSLQDLRASEVETDRFGQLTSYAQMVTGLRASAEAARQAQLRSEAQEQKAMQTAKKKSRAYEELRVQAKRLEEEREQCRAAMEAAEKKLAETEEFLRTFKQQTKIALNDYGDIQYREATLKSDFNSLQVQCKEKDHLIGDLRDQTVALTHETHVLEEKLIKVEREMERRTADAARLPELYEKLEYFEAEEAVHGVAFARRVAQEVLGKSLEDLAGRLPERMAMEKKTKVTLEAVLQTLLTAMRDREKSKEQVLKTHSLLEEVKQLVPIWNESSMQDLLDAYDEDSAVHRQVYSMNDKRSFAGLGLDTSVPPYLRAEGFVKHRYMSKKECEDIMESFFFEAPSDMHFFTLHQELHQSLQRRFKDPEEFTEFAYAFICSLEAYRDDPDFELFDLMLAGAVHPSIMQDQKNLLRELQGLVHNCADGIEGTAVRGKSGKPTTRDQVNRQVMRAVMQATFPVKSVDRMNSLMRALHKTLELLFEAGRASSPDAAFVSDLFSATADGTQTPFIEEMRRQHLYEVLEFTAEISTDLIRSAGGESFVNLHGRLDPFTLVTQEETMNVLMGYFPEVKCAAMVHVAWKLGDESSQRVAEVLQKFRHHFLLKHENAWVVVSPKAVVERVVELGPGKLNRDGTDEKVAPQRNRALKVLDNPYDRDERYTPQQLLKETSRVPRKFTEEEEVAEIPKADWDMPMTKNRSYVRTFVRSPCVKPFS</sequence>
<protein>
    <submittedName>
        <fullName evidence="3">Uncharacterized protein</fullName>
    </submittedName>
</protein>
<name>A0ABP0R033_9DINO</name>
<proteinExistence type="predicted"/>
<feature type="coiled-coil region" evidence="1">
    <location>
        <begin position="268"/>
        <end position="316"/>
    </location>
</feature>
<accession>A0ABP0R033</accession>
<reference evidence="3 4" key="1">
    <citation type="submission" date="2024-02" db="EMBL/GenBank/DDBJ databases">
        <authorList>
            <person name="Chen Y."/>
            <person name="Shah S."/>
            <person name="Dougan E. K."/>
            <person name="Thang M."/>
            <person name="Chan C."/>
        </authorList>
    </citation>
    <scope>NUCLEOTIDE SEQUENCE [LARGE SCALE GENOMIC DNA]</scope>
</reference>
<dbReference type="Proteomes" id="UP001642484">
    <property type="component" value="Unassembled WGS sequence"/>
</dbReference>
<evidence type="ECO:0000313" key="3">
    <source>
        <dbReference type="EMBL" id="CAK9092736.1"/>
    </source>
</evidence>
<keyword evidence="4" id="KW-1185">Reference proteome</keyword>
<evidence type="ECO:0000256" key="1">
    <source>
        <dbReference type="SAM" id="Coils"/>
    </source>
</evidence>
<dbReference type="EMBL" id="CAXAMN010025117">
    <property type="protein sequence ID" value="CAK9092736.1"/>
    <property type="molecule type" value="Genomic_DNA"/>
</dbReference>
<evidence type="ECO:0000256" key="2">
    <source>
        <dbReference type="SAM" id="MobiDB-lite"/>
    </source>
</evidence>
<feature type="region of interest" description="Disordered" evidence="2">
    <location>
        <begin position="1"/>
        <end position="73"/>
    </location>
</feature>
<organism evidence="3 4">
    <name type="scientific">Durusdinium trenchii</name>
    <dbReference type="NCBI Taxonomy" id="1381693"/>
    <lineage>
        <taxon>Eukaryota</taxon>
        <taxon>Sar</taxon>
        <taxon>Alveolata</taxon>
        <taxon>Dinophyceae</taxon>
        <taxon>Suessiales</taxon>
        <taxon>Symbiodiniaceae</taxon>
        <taxon>Durusdinium</taxon>
    </lineage>
</organism>
<comment type="caution">
    <text evidence="3">The sequence shown here is derived from an EMBL/GenBank/DDBJ whole genome shotgun (WGS) entry which is preliminary data.</text>
</comment>
<keyword evidence="1" id="KW-0175">Coiled coil</keyword>
<gene>
    <name evidence="3" type="ORF">CCMP2556_LOCUS44391</name>
</gene>